<organism evidence="1 2">
    <name type="scientific">Paramecium sonneborni</name>
    <dbReference type="NCBI Taxonomy" id="65129"/>
    <lineage>
        <taxon>Eukaryota</taxon>
        <taxon>Sar</taxon>
        <taxon>Alveolata</taxon>
        <taxon>Ciliophora</taxon>
        <taxon>Intramacronucleata</taxon>
        <taxon>Oligohymenophorea</taxon>
        <taxon>Peniculida</taxon>
        <taxon>Parameciidae</taxon>
        <taxon>Paramecium</taxon>
    </lineage>
</organism>
<name>A0A8S1RN67_9CILI</name>
<dbReference type="Proteomes" id="UP000692954">
    <property type="component" value="Unassembled WGS sequence"/>
</dbReference>
<evidence type="ECO:0000313" key="1">
    <source>
        <dbReference type="EMBL" id="CAD8129646.1"/>
    </source>
</evidence>
<gene>
    <name evidence="1" type="ORF">PSON_ATCC_30995.1.T2360010</name>
</gene>
<sequence length="290" mass="34996">MIPPLIQYNQCLGQVKNIIVQSIKSVLQNILSQQCVQAYNHNPYKQVPFSFLQFLNIWKVKEEQQEFLNEIINAMMNELKTLQLDDYQVFFNIIQQLLKIKEESPAYQIVNQYIIQVFNEIYNNNDFERGFLLFEIIQNSKNFKRDNFGQKIQEMINNLYNSIELISQSELINEQQIIESILQKIVNQEYKQVIPKEEQSIFKLKWICLHNLLDESLDPQYYQKYLTMKDSQQEYNLIEKFVKQQQLKQNESFVIKKKLYQILDKFIIQQRSIISFKKSNFKFQAFVYNF</sequence>
<evidence type="ECO:0000313" key="2">
    <source>
        <dbReference type="Proteomes" id="UP000692954"/>
    </source>
</evidence>
<reference evidence="1" key="1">
    <citation type="submission" date="2021-01" db="EMBL/GenBank/DDBJ databases">
        <authorList>
            <consortium name="Genoscope - CEA"/>
            <person name="William W."/>
        </authorList>
    </citation>
    <scope>NUCLEOTIDE SEQUENCE</scope>
</reference>
<dbReference type="AlphaFoldDB" id="A0A8S1RN67"/>
<protein>
    <submittedName>
        <fullName evidence="1">Uncharacterized protein</fullName>
    </submittedName>
</protein>
<proteinExistence type="predicted"/>
<dbReference type="EMBL" id="CAJJDN010000236">
    <property type="protein sequence ID" value="CAD8129646.1"/>
    <property type="molecule type" value="Genomic_DNA"/>
</dbReference>
<keyword evidence="2" id="KW-1185">Reference proteome</keyword>
<dbReference type="OrthoDB" id="6108at2759"/>
<comment type="caution">
    <text evidence="1">The sequence shown here is derived from an EMBL/GenBank/DDBJ whole genome shotgun (WGS) entry which is preliminary data.</text>
</comment>
<accession>A0A8S1RN67</accession>